<protein>
    <recommendedName>
        <fullName evidence="4">Tubulin polyglutamylase complex subunit 2</fullName>
    </recommendedName>
</protein>
<dbReference type="PANTHER" id="PTHR31854">
    <property type="entry name" value="TUBULIN POLYGLUTAMYLASE COMPLEX SUBUNIT 2"/>
    <property type="match status" value="1"/>
</dbReference>
<proteinExistence type="predicted"/>
<feature type="region of interest" description="Disordered" evidence="1">
    <location>
        <begin position="285"/>
        <end position="315"/>
    </location>
</feature>
<accession>A0AAW0U2A9</accession>
<dbReference type="AlphaFoldDB" id="A0AAW0U2A9"/>
<evidence type="ECO:0008006" key="4">
    <source>
        <dbReference type="Google" id="ProtNLM"/>
    </source>
</evidence>
<dbReference type="Proteomes" id="UP001487740">
    <property type="component" value="Unassembled WGS sequence"/>
</dbReference>
<evidence type="ECO:0000256" key="1">
    <source>
        <dbReference type="SAM" id="MobiDB-lite"/>
    </source>
</evidence>
<dbReference type="EMBL" id="JARAKH010000021">
    <property type="protein sequence ID" value="KAK8393000.1"/>
    <property type="molecule type" value="Genomic_DNA"/>
</dbReference>
<dbReference type="InterPro" id="IPR039231">
    <property type="entry name" value="TPGS2"/>
</dbReference>
<evidence type="ECO:0000313" key="3">
    <source>
        <dbReference type="Proteomes" id="UP001487740"/>
    </source>
</evidence>
<evidence type="ECO:0000313" key="2">
    <source>
        <dbReference type="EMBL" id="KAK8393000.1"/>
    </source>
</evidence>
<keyword evidence="3" id="KW-1185">Reference proteome</keyword>
<feature type="compositionally biased region" description="Basic and acidic residues" evidence="1">
    <location>
        <begin position="293"/>
        <end position="315"/>
    </location>
</feature>
<organism evidence="2 3">
    <name type="scientific">Scylla paramamosain</name>
    <name type="common">Mud crab</name>
    <dbReference type="NCBI Taxonomy" id="85552"/>
    <lineage>
        <taxon>Eukaryota</taxon>
        <taxon>Metazoa</taxon>
        <taxon>Ecdysozoa</taxon>
        <taxon>Arthropoda</taxon>
        <taxon>Crustacea</taxon>
        <taxon>Multicrustacea</taxon>
        <taxon>Malacostraca</taxon>
        <taxon>Eumalacostraca</taxon>
        <taxon>Eucarida</taxon>
        <taxon>Decapoda</taxon>
        <taxon>Pleocyemata</taxon>
        <taxon>Brachyura</taxon>
        <taxon>Eubrachyura</taxon>
        <taxon>Portunoidea</taxon>
        <taxon>Portunidae</taxon>
        <taxon>Portuninae</taxon>
        <taxon>Scylla</taxon>
    </lineage>
</organism>
<comment type="caution">
    <text evidence="2">The sequence shown here is derived from an EMBL/GenBank/DDBJ whole genome shotgun (WGS) entry which is preliminary data.</text>
</comment>
<sequence>MGGMDGRKERDTNFITDLTLGLVETLRRVWSAGTARVVVIAEGVAGVQDVSVTSRGGVERAVVLAWEQRHNVVMPGALRSLYMATDGFKLTWNYSTAGKVLPLGNMEVHPLGRVNRLGTGRGSGDPLAPSITDLALAEDPPLSISPNSMQRPGPKSLSACSAPSPPTFHTSKMFEIDSCQGFGRVVVAFPGRGENFPEGSYWFVDLSLRPHLLAADTHTYWRLMLAHLGMPQWQALVAGQGLTPWARQWYEVVAGYLLEGARPPRPAHQAQDHVNRLDWSVFKTKKTHHKTKSSKDTSKDSTKDAAAKDTGKPKE</sequence>
<gene>
    <name evidence="2" type="ORF">O3P69_013203</name>
</gene>
<name>A0AAW0U2A9_SCYPA</name>
<reference evidence="2 3" key="1">
    <citation type="submission" date="2023-03" db="EMBL/GenBank/DDBJ databases">
        <title>High-quality genome of Scylla paramamosain provides insights in environmental adaptation.</title>
        <authorList>
            <person name="Zhang L."/>
        </authorList>
    </citation>
    <scope>NUCLEOTIDE SEQUENCE [LARGE SCALE GENOMIC DNA]</scope>
    <source>
        <strain evidence="2">LZ_2023a</strain>
        <tissue evidence="2">Muscle</tissue>
    </source>
</reference>
<dbReference type="PANTHER" id="PTHR31854:SF2">
    <property type="entry name" value="TUBULIN POLYGLUTAMYLASE COMPLEX SUBUNIT 2"/>
    <property type="match status" value="1"/>
</dbReference>